<dbReference type="RefSeq" id="WP_025269967.1">
    <property type="nucleotide sequence ID" value="NZ_BGLY01000068.1"/>
</dbReference>
<evidence type="ECO:0000313" key="1">
    <source>
        <dbReference type="EMBL" id="MWU30213.1"/>
    </source>
</evidence>
<sequence length="65" mass="7130">MLYTVTFNETERKEDIELSADVRAGDLLSLTLDGVKDDYTVMTVGGPIIGNTCVPSIIRVKKAQK</sequence>
<dbReference type="AlphaFoldDB" id="A0AAW9WWL4"/>
<evidence type="ECO:0000313" key="2">
    <source>
        <dbReference type="Proteomes" id="UP000441160"/>
    </source>
</evidence>
<organism evidence="1 2">
    <name type="scientific">Escherichia coli</name>
    <dbReference type="NCBI Taxonomy" id="562"/>
    <lineage>
        <taxon>Bacteria</taxon>
        <taxon>Pseudomonadati</taxon>
        <taxon>Pseudomonadota</taxon>
        <taxon>Gammaproteobacteria</taxon>
        <taxon>Enterobacterales</taxon>
        <taxon>Enterobacteriaceae</taxon>
        <taxon>Escherichia</taxon>
    </lineage>
</organism>
<gene>
    <name evidence="1" type="ORF">GP944_05325</name>
</gene>
<comment type="caution">
    <text evidence="1">The sequence shown here is derived from an EMBL/GenBank/DDBJ whole genome shotgun (WGS) entry which is preliminary data.</text>
</comment>
<accession>A0AAW9WWL4</accession>
<dbReference type="Proteomes" id="UP000441160">
    <property type="component" value="Unassembled WGS sequence"/>
</dbReference>
<dbReference type="EMBL" id="WTRX01000005">
    <property type="protein sequence ID" value="MWU30213.1"/>
    <property type="molecule type" value="Genomic_DNA"/>
</dbReference>
<reference evidence="1 2" key="1">
    <citation type="submission" date="2019-12" db="EMBL/GenBank/DDBJ databases">
        <title>Enteriobacteria Tanzani isolates_8377-8380.</title>
        <authorList>
            <person name="Subbiah M."/>
            <person name="Call D."/>
        </authorList>
    </citation>
    <scope>NUCLEOTIDE SEQUENCE [LARGE SCALE GENOMIC DNA]</scope>
    <source>
        <strain evidence="1 2">8378wB3</strain>
    </source>
</reference>
<proteinExistence type="predicted"/>
<name>A0AAW9WWL4_ECOLX</name>
<protein>
    <submittedName>
        <fullName evidence="1">Uncharacterized protein</fullName>
    </submittedName>
</protein>